<organism evidence="1 2">
    <name type="scientific">Lactobacillus helveticus</name>
    <name type="common">Lactobacillus suntoryeus</name>
    <dbReference type="NCBI Taxonomy" id="1587"/>
    <lineage>
        <taxon>Bacteria</taxon>
        <taxon>Bacillati</taxon>
        <taxon>Bacillota</taxon>
        <taxon>Bacilli</taxon>
        <taxon>Lactobacillales</taxon>
        <taxon>Lactobacillaceae</taxon>
        <taxon>Lactobacillus</taxon>
    </lineage>
</organism>
<dbReference type="Proteomes" id="UP000063930">
    <property type="component" value="Chromosome"/>
</dbReference>
<protein>
    <submittedName>
        <fullName evidence="1">Bacteriocin</fullName>
    </submittedName>
</protein>
<reference evidence="1 2" key="1">
    <citation type="submission" date="2015-08" db="EMBL/GenBank/DDBJ databases">
        <title>Complete genome sequence of Lactobacillus helveticus CAUH18, a probiotic strain originated from koumiss.</title>
        <authorList>
            <person name="Yang Y."/>
            <person name="Hao Y."/>
        </authorList>
    </citation>
    <scope>NUCLEOTIDE SEQUENCE [LARGE SCALE GENOMIC DNA]</scope>
    <source>
        <strain evidence="1 2">CAUH18</strain>
    </source>
</reference>
<dbReference type="AlphaFoldDB" id="A0AAC8W7X6"/>
<sequence length="353" mass="39787">MFNNMKQAYNISTESLHILNNYNNGDDDLYHVVVQKGNVGSRYLYALQLLNEGNNIYVFRGDKSYRSNFDKNSPVLRLIRKEKNDSTYYTAGGHTQTWEYAYANKNEWFVGTKPNDLNPSAAKWTKQIARVTIPQNKKIKSNTELPRLSNLNYAGSSYGIGYSGNKMFRVEAAVPLDHNYFMVITGDNANNAYFSIYSLSAINNALDSNGTSPVDIRNYASDCKDAFKISNLSGSNGLIGSLQGFDFSYDEVTNQGYIYISSQYSPNDGDGGESRKIVKIPWRSTDPSEWEEVDLRTNPGTLDEDAGSYRTELEGIQLIDNNDVYLTVAYHDPSQGNLTVMNRIYRVTWSSSI</sequence>
<evidence type="ECO:0000313" key="2">
    <source>
        <dbReference type="Proteomes" id="UP000063930"/>
    </source>
</evidence>
<name>A0AAC8W7X6_LACHE</name>
<accession>A0AAC8W7X6</accession>
<proteinExistence type="predicted"/>
<dbReference type="EMBL" id="CP012381">
    <property type="protein sequence ID" value="ALI52209.1"/>
    <property type="molecule type" value="Genomic_DNA"/>
</dbReference>
<dbReference type="GO" id="GO:0042742">
    <property type="term" value="P:defense response to bacterium"/>
    <property type="evidence" value="ECO:0007669"/>
    <property type="project" value="InterPro"/>
</dbReference>
<dbReference type="InterPro" id="IPR035280">
    <property type="entry name" value="Helveticin_J"/>
</dbReference>
<dbReference type="RefSeq" id="WP_014563240.1">
    <property type="nucleotide sequence ID" value="NZ_CP012381.1"/>
</dbReference>
<gene>
    <name evidence="1" type="ORF">ALV80_03270</name>
</gene>
<evidence type="ECO:0000313" key="1">
    <source>
        <dbReference type="EMBL" id="ALI52209.1"/>
    </source>
</evidence>
<dbReference type="Pfam" id="PF17312">
    <property type="entry name" value="Helveticin_J"/>
    <property type="match status" value="1"/>
</dbReference>